<evidence type="ECO:0000256" key="4">
    <source>
        <dbReference type="ARBA" id="ARBA00022763"/>
    </source>
</evidence>
<comment type="similarity">
    <text evidence="1">Belongs to the RecN family.</text>
</comment>
<evidence type="ECO:0000313" key="9">
    <source>
        <dbReference type="Proteomes" id="UP000485058"/>
    </source>
</evidence>
<dbReference type="PANTHER" id="PTHR11059">
    <property type="entry name" value="DNA REPAIR PROTEIN RECN"/>
    <property type="match status" value="1"/>
</dbReference>
<reference evidence="8 9" key="1">
    <citation type="submission" date="2020-02" db="EMBL/GenBank/DDBJ databases">
        <title>Draft genome sequence of Haematococcus lacustris strain NIES-144.</title>
        <authorList>
            <person name="Morimoto D."/>
            <person name="Nakagawa S."/>
            <person name="Yoshida T."/>
            <person name="Sawayama S."/>
        </authorList>
    </citation>
    <scope>NUCLEOTIDE SEQUENCE [LARGE SCALE GENOMIC DNA]</scope>
    <source>
        <strain evidence="8 9">NIES-144</strain>
    </source>
</reference>
<keyword evidence="4" id="KW-0227">DNA damage</keyword>
<keyword evidence="5" id="KW-0067">ATP-binding</keyword>
<evidence type="ECO:0000256" key="5">
    <source>
        <dbReference type="ARBA" id="ARBA00022840"/>
    </source>
</evidence>
<comment type="caution">
    <text evidence="8">The sequence shown here is derived from an EMBL/GenBank/DDBJ whole genome shotgun (WGS) entry which is preliminary data.</text>
</comment>
<gene>
    <name evidence="8" type="ORF">HaLaN_30198</name>
</gene>
<dbReference type="EMBL" id="BLLF01005446">
    <property type="protein sequence ID" value="GFH31208.1"/>
    <property type="molecule type" value="Genomic_DNA"/>
</dbReference>
<dbReference type="InterPro" id="IPR004604">
    <property type="entry name" value="DNA_recomb/repair_RecN"/>
</dbReference>
<evidence type="ECO:0000256" key="7">
    <source>
        <dbReference type="ARBA" id="ARBA00033408"/>
    </source>
</evidence>
<dbReference type="Proteomes" id="UP000485058">
    <property type="component" value="Unassembled WGS sequence"/>
</dbReference>
<dbReference type="GO" id="GO:0006281">
    <property type="term" value="P:DNA repair"/>
    <property type="evidence" value="ECO:0007669"/>
    <property type="project" value="UniProtKB-KW"/>
</dbReference>
<organism evidence="8 9">
    <name type="scientific">Haematococcus lacustris</name>
    <name type="common">Green alga</name>
    <name type="synonym">Haematococcus pluvialis</name>
    <dbReference type="NCBI Taxonomy" id="44745"/>
    <lineage>
        <taxon>Eukaryota</taxon>
        <taxon>Viridiplantae</taxon>
        <taxon>Chlorophyta</taxon>
        <taxon>core chlorophytes</taxon>
        <taxon>Chlorophyceae</taxon>
        <taxon>CS clade</taxon>
        <taxon>Chlamydomonadales</taxon>
        <taxon>Haematococcaceae</taxon>
        <taxon>Haematococcus</taxon>
    </lineage>
</organism>
<dbReference type="GO" id="GO:0006310">
    <property type="term" value="P:DNA recombination"/>
    <property type="evidence" value="ECO:0007669"/>
    <property type="project" value="InterPro"/>
</dbReference>
<name>A0A6A0AEY4_HAELA</name>
<evidence type="ECO:0000256" key="3">
    <source>
        <dbReference type="ARBA" id="ARBA00022741"/>
    </source>
</evidence>
<evidence type="ECO:0000313" key="8">
    <source>
        <dbReference type="EMBL" id="GFH31208.1"/>
    </source>
</evidence>
<dbReference type="Gene3D" id="3.40.50.300">
    <property type="entry name" value="P-loop containing nucleotide triphosphate hydrolases"/>
    <property type="match status" value="1"/>
</dbReference>
<keyword evidence="9" id="KW-1185">Reference proteome</keyword>
<feature type="non-terminal residue" evidence="8">
    <location>
        <position position="1"/>
    </location>
</feature>
<dbReference type="AlphaFoldDB" id="A0A6A0AEY4"/>
<protein>
    <recommendedName>
        <fullName evidence="2">DNA repair protein RecN</fullName>
    </recommendedName>
    <alternativeName>
        <fullName evidence="7">Recombination protein N</fullName>
    </alternativeName>
</protein>
<evidence type="ECO:0000256" key="1">
    <source>
        <dbReference type="ARBA" id="ARBA00009441"/>
    </source>
</evidence>
<dbReference type="InterPro" id="IPR027417">
    <property type="entry name" value="P-loop_NTPase"/>
</dbReference>
<keyword evidence="3" id="KW-0547">Nucleotide-binding</keyword>
<dbReference type="GO" id="GO:0005524">
    <property type="term" value="F:ATP binding"/>
    <property type="evidence" value="ECO:0007669"/>
    <property type="project" value="UniProtKB-KW"/>
</dbReference>
<dbReference type="PANTHER" id="PTHR11059:SF0">
    <property type="entry name" value="DNA REPAIR PROTEIN RECN"/>
    <property type="match status" value="1"/>
</dbReference>
<evidence type="ECO:0000256" key="2">
    <source>
        <dbReference type="ARBA" id="ARBA00021315"/>
    </source>
</evidence>
<sequence length="102" mass="10110">SGQGDSAAAAGGTGPALLVLDELDSGIIICITHLAQVACHAHRHIRVAKAQAPAPGAASGSTQRVTTRFDALLTAEARVAEVAAMLGVEANVAAGMLMAAQP</sequence>
<accession>A0A6A0AEY4</accession>
<evidence type="ECO:0000256" key="6">
    <source>
        <dbReference type="ARBA" id="ARBA00023204"/>
    </source>
</evidence>
<proteinExistence type="inferred from homology"/>
<keyword evidence="6" id="KW-0234">DNA repair</keyword>